<keyword evidence="2 4" id="KW-0808">Transferase</keyword>
<dbReference type="AlphaFoldDB" id="A0A928UW24"/>
<feature type="domain" description="Glycosyltransferase 2-like" evidence="3">
    <location>
        <begin position="7"/>
        <end position="168"/>
    </location>
</feature>
<dbReference type="InterPro" id="IPR001173">
    <property type="entry name" value="Glyco_trans_2-like"/>
</dbReference>
<organism evidence="4 5">
    <name type="scientific">Sphingobacterium hungaricum</name>
    <dbReference type="NCBI Taxonomy" id="2082723"/>
    <lineage>
        <taxon>Bacteria</taxon>
        <taxon>Pseudomonadati</taxon>
        <taxon>Bacteroidota</taxon>
        <taxon>Sphingobacteriia</taxon>
        <taxon>Sphingobacteriales</taxon>
        <taxon>Sphingobacteriaceae</taxon>
        <taxon>Sphingobacterium</taxon>
    </lineage>
</organism>
<dbReference type="GO" id="GO:0016758">
    <property type="term" value="F:hexosyltransferase activity"/>
    <property type="evidence" value="ECO:0007669"/>
    <property type="project" value="UniProtKB-ARBA"/>
</dbReference>
<sequence>MLEPLVSIIIPVYGVEYFVSKCIESLMKQSYSNIEYIIVDDASNDDSMKITSDMIQQYPHRTNMVTFVHHEKNEGLPAARNTGLNVAKGDYIFHCDSDDWVEPEMVEDMVRVAVEDKADIVYTDWLLTFKKNERYMVQPESNSAKNCVRLMLNGSLRFNVWNKLIKRQLYQQFNILFPSGYAMGEDMTIIKLFCHANRISYIPKAYYHYQQLNPNAYTKQVSETKLAQVKFNAAKTIEYIEEKYGYEIFRNELNYFKLNIKLPFLIGADKKMYKLWRKWYPESNAFISGNPAFSRRIKIIQYAAINNQDWLIKLHFYLVTRLVYGLIYK</sequence>
<accession>A0A928UW24</accession>
<evidence type="ECO:0000313" key="4">
    <source>
        <dbReference type="EMBL" id="MBE8712355.1"/>
    </source>
</evidence>
<dbReference type="RefSeq" id="WP_196934693.1">
    <property type="nucleotide sequence ID" value="NZ_MU158698.1"/>
</dbReference>
<dbReference type="InterPro" id="IPR029044">
    <property type="entry name" value="Nucleotide-diphossugar_trans"/>
</dbReference>
<dbReference type="Pfam" id="PF00535">
    <property type="entry name" value="Glycos_transf_2"/>
    <property type="match status" value="1"/>
</dbReference>
<reference evidence="4" key="1">
    <citation type="submission" date="2018-02" db="EMBL/GenBank/DDBJ databases">
        <authorList>
            <person name="Vasarhelyi B.M."/>
            <person name="Deshmukh S."/>
            <person name="Balint B."/>
            <person name="Kukolya J."/>
        </authorList>
    </citation>
    <scope>NUCLEOTIDE SEQUENCE</scope>
    <source>
        <strain evidence="4">KB22</strain>
    </source>
</reference>
<protein>
    <submittedName>
        <fullName evidence="4">Glycosyl transferase family A</fullName>
    </submittedName>
</protein>
<name>A0A928UW24_9SPHI</name>
<comment type="caution">
    <text evidence="4">The sequence shown here is derived from an EMBL/GenBank/DDBJ whole genome shotgun (WGS) entry which is preliminary data.</text>
</comment>
<dbReference type="Proteomes" id="UP000616201">
    <property type="component" value="Unassembled WGS sequence"/>
</dbReference>
<dbReference type="PANTHER" id="PTHR22916:SF51">
    <property type="entry name" value="GLYCOSYLTRANSFERASE EPSH-RELATED"/>
    <property type="match status" value="1"/>
</dbReference>
<dbReference type="Gene3D" id="3.90.550.10">
    <property type="entry name" value="Spore Coat Polysaccharide Biosynthesis Protein SpsA, Chain A"/>
    <property type="match status" value="1"/>
</dbReference>
<evidence type="ECO:0000313" key="5">
    <source>
        <dbReference type="Proteomes" id="UP000616201"/>
    </source>
</evidence>
<evidence type="ECO:0000256" key="2">
    <source>
        <dbReference type="ARBA" id="ARBA00022679"/>
    </source>
</evidence>
<dbReference type="PANTHER" id="PTHR22916">
    <property type="entry name" value="GLYCOSYLTRANSFERASE"/>
    <property type="match status" value="1"/>
</dbReference>
<keyword evidence="1" id="KW-0328">Glycosyltransferase</keyword>
<dbReference type="CDD" id="cd00761">
    <property type="entry name" value="Glyco_tranf_GTA_type"/>
    <property type="match status" value="1"/>
</dbReference>
<evidence type="ECO:0000259" key="3">
    <source>
        <dbReference type="Pfam" id="PF00535"/>
    </source>
</evidence>
<evidence type="ECO:0000256" key="1">
    <source>
        <dbReference type="ARBA" id="ARBA00022676"/>
    </source>
</evidence>
<dbReference type="SUPFAM" id="SSF53448">
    <property type="entry name" value="Nucleotide-diphospho-sugar transferases"/>
    <property type="match status" value="1"/>
</dbReference>
<proteinExistence type="predicted"/>
<keyword evidence="5" id="KW-1185">Reference proteome</keyword>
<dbReference type="EMBL" id="PRDK01000001">
    <property type="protein sequence ID" value="MBE8712355.1"/>
    <property type="molecule type" value="Genomic_DNA"/>
</dbReference>
<gene>
    <name evidence="4" type="ORF">C4F49_01495</name>
</gene>